<dbReference type="FunFam" id="3.10.129.10:FF:000017">
    <property type="entry name" value="Fatty acid synthase beta subunit dehydratase"/>
    <property type="match status" value="1"/>
</dbReference>
<dbReference type="InterPro" id="IPR041099">
    <property type="entry name" value="FAS1_N"/>
</dbReference>
<dbReference type="FunCoup" id="A0A1E5RIJ3">
    <property type="interactions" value="690"/>
</dbReference>
<dbReference type="InterPro" id="IPR014043">
    <property type="entry name" value="Acyl_transferase_dom"/>
</dbReference>
<dbReference type="Pfam" id="PF22235">
    <property type="entry name" value="FAS1_thioest_ins"/>
    <property type="match status" value="1"/>
</dbReference>
<evidence type="ECO:0000256" key="11">
    <source>
        <dbReference type="ARBA" id="ARBA00023160"/>
    </source>
</evidence>
<evidence type="ECO:0000313" key="25">
    <source>
        <dbReference type="Proteomes" id="UP000095728"/>
    </source>
</evidence>
<evidence type="ECO:0000256" key="2">
    <source>
        <dbReference type="ARBA" id="ARBA00010009"/>
    </source>
</evidence>
<comment type="similarity">
    <text evidence="2 21">Belongs to the fungal fatty acid synthetase subunit beta family.</text>
</comment>
<comment type="catalytic activity">
    <reaction evidence="16 21">
        <text>holo-[ACP] + malonyl-CoA = malonyl-[ACP] + CoA</text>
        <dbReference type="Rhea" id="RHEA:41792"/>
        <dbReference type="Rhea" id="RHEA-COMP:9623"/>
        <dbReference type="Rhea" id="RHEA-COMP:9685"/>
        <dbReference type="ChEBI" id="CHEBI:57287"/>
        <dbReference type="ChEBI" id="CHEBI:57384"/>
        <dbReference type="ChEBI" id="CHEBI:64479"/>
        <dbReference type="ChEBI" id="CHEBI:78449"/>
        <dbReference type="EC" id="2.3.1.39"/>
    </reaction>
</comment>
<dbReference type="InterPro" id="IPR013785">
    <property type="entry name" value="Aldolase_TIM"/>
</dbReference>
<dbReference type="GO" id="GO:0004318">
    <property type="term" value="F:enoyl-[acyl-carrier-protein] reductase (NADH) activity"/>
    <property type="evidence" value="ECO:0007669"/>
    <property type="project" value="UniProtKB-UniRule"/>
</dbReference>
<dbReference type="PRINTS" id="PR01483">
    <property type="entry name" value="FASYNTHASE"/>
</dbReference>
<dbReference type="EC" id="3.1.2.14" evidence="21"/>
<dbReference type="FunFam" id="3.30.1120.100:FF:000001">
    <property type="entry name" value="Fatty acid synthase beta subunit dehydratase"/>
    <property type="match status" value="1"/>
</dbReference>
<dbReference type="Pfam" id="PF00698">
    <property type="entry name" value="Acyl_transf_1"/>
    <property type="match status" value="1"/>
</dbReference>
<evidence type="ECO:0000256" key="7">
    <source>
        <dbReference type="ARBA" id="ARBA00022857"/>
    </source>
</evidence>
<keyword evidence="25" id="KW-1185">Reference proteome</keyword>
<dbReference type="GO" id="GO:0006633">
    <property type="term" value="P:fatty acid biosynthetic process"/>
    <property type="evidence" value="ECO:0007669"/>
    <property type="project" value="UniProtKB-KW"/>
</dbReference>
<dbReference type="Pfam" id="PF17951">
    <property type="entry name" value="FAS_meander"/>
    <property type="match status" value="1"/>
</dbReference>
<keyword evidence="6 21" id="KW-0276">Fatty acid metabolism</keyword>
<evidence type="ECO:0000256" key="5">
    <source>
        <dbReference type="ARBA" id="ARBA00022801"/>
    </source>
</evidence>
<dbReference type="GO" id="GO:0004321">
    <property type="term" value="F:fatty-acyl-CoA synthase activity"/>
    <property type="evidence" value="ECO:0007669"/>
    <property type="project" value="UniProtKB-EC"/>
</dbReference>
<accession>A0A1E5RIJ3</accession>
<keyword evidence="10 21" id="KW-0443">Lipid metabolism</keyword>
<keyword evidence="7 21" id="KW-0521">NADP</keyword>
<keyword evidence="13 21" id="KW-0511">Multifunctional enzyme</keyword>
<comment type="catalytic activity">
    <reaction evidence="18 21">
        <text>a 2,3-saturated acyl-[ACP] + NAD(+) = a (2E)-enoyl-[ACP] + NADH + H(+)</text>
        <dbReference type="Rhea" id="RHEA:10240"/>
        <dbReference type="Rhea" id="RHEA-COMP:9925"/>
        <dbReference type="Rhea" id="RHEA-COMP:9926"/>
        <dbReference type="ChEBI" id="CHEBI:15378"/>
        <dbReference type="ChEBI" id="CHEBI:57540"/>
        <dbReference type="ChEBI" id="CHEBI:57945"/>
        <dbReference type="ChEBI" id="CHEBI:78784"/>
        <dbReference type="ChEBI" id="CHEBI:78785"/>
        <dbReference type="EC" id="1.3.1.9"/>
    </reaction>
</comment>
<dbReference type="Gene3D" id="3.30.1120.100">
    <property type="match status" value="1"/>
</dbReference>
<gene>
    <name evidence="24" type="ORF">AWRI3579_g1246</name>
</gene>
<dbReference type="SMART" id="SM00827">
    <property type="entry name" value="PKS_AT"/>
    <property type="match status" value="1"/>
</dbReference>
<evidence type="ECO:0000256" key="18">
    <source>
        <dbReference type="ARBA" id="ARBA00048572"/>
    </source>
</evidence>
<evidence type="ECO:0000313" key="24">
    <source>
        <dbReference type="EMBL" id="OEJ86403.1"/>
    </source>
</evidence>
<dbReference type="GO" id="GO:0005835">
    <property type="term" value="C:fatty acid synthase complex"/>
    <property type="evidence" value="ECO:0007669"/>
    <property type="project" value="UniProtKB-UniRule"/>
</dbReference>
<dbReference type="FunFam" id="1.20.930.70:FF:000001">
    <property type="entry name" value="Fatty acid synthase beta subunit dehydratase"/>
    <property type="match status" value="1"/>
</dbReference>
<dbReference type="STRING" id="56408.A0A1E5RIJ3"/>
<evidence type="ECO:0000256" key="22">
    <source>
        <dbReference type="PIRSR" id="PIRSR005562-1"/>
    </source>
</evidence>
<dbReference type="EC" id="1.3.1.9" evidence="21"/>
<dbReference type="Gene3D" id="3.40.366.10">
    <property type="entry name" value="Malonyl-Coenzyme A Acyl Carrier Protein, domain 2"/>
    <property type="match status" value="3"/>
</dbReference>
<comment type="catalytic activity">
    <reaction evidence="15 21">
        <text>acetyl-CoA + n malonyl-CoA + 2n NADPH + 4n H(+) = a long-chain-acyl-CoA + n CoA + n CO2 + 2n NADP(+).</text>
        <dbReference type="EC" id="2.3.1.86"/>
    </reaction>
</comment>
<evidence type="ECO:0000256" key="15">
    <source>
        <dbReference type="ARBA" id="ARBA00048237"/>
    </source>
</evidence>
<feature type="active site" description="For acetyltransferase activity" evidence="22">
    <location>
        <position position="292"/>
    </location>
</feature>
<dbReference type="InterPro" id="IPR003965">
    <property type="entry name" value="Fatty_acid_synthase"/>
</dbReference>
<dbReference type="CDD" id="cd03447">
    <property type="entry name" value="FAS_MaoC"/>
    <property type="match status" value="1"/>
</dbReference>
<evidence type="ECO:0000256" key="17">
    <source>
        <dbReference type="ARBA" id="ARBA00048536"/>
    </source>
</evidence>
<comment type="catalytic activity">
    <reaction evidence="19 21">
        <text>holo-[ACP] + acetyl-CoA = acetyl-[ACP] + CoA</text>
        <dbReference type="Rhea" id="RHEA:41788"/>
        <dbReference type="Rhea" id="RHEA-COMP:9621"/>
        <dbReference type="Rhea" id="RHEA-COMP:9685"/>
        <dbReference type="ChEBI" id="CHEBI:57287"/>
        <dbReference type="ChEBI" id="CHEBI:57288"/>
        <dbReference type="ChEBI" id="CHEBI:64479"/>
        <dbReference type="ChEBI" id="CHEBI:78446"/>
        <dbReference type="EC" id="2.3.1.38"/>
    </reaction>
</comment>
<protein>
    <recommendedName>
        <fullName evidence="21">Fatty acid synthase subunit beta</fullName>
        <ecNumber evidence="21">2.3.1.86</ecNumber>
    </recommendedName>
    <domain>
        <recommendedName>
            <fullName evidence="21">3-hydroxyacyl-[acyl-carrier-protein] dehydratase</fullName>
            <ecNumber evidence="21">4.2.1.59</ecNumber>
        </recommendedName>
    </domain>
    <domain>
        <recommendedName>
            <fullName evidence="21">Enoyl-[acyl-carrier-protein] reductase [NADH]</fullName>
            <ecNumber evidence="21">1.3.1.9</ecNumber>
        </recommendedName>
    </domain>
    <domain>
        <recommendedName>
            <fullName evidence="21">[Acyl-carrier-protein] acetyltransferase</fullName>
            <ecNumber evidence="21">2.3.1.38</ecNumber>
        </recommendedName>
    </domain>
    <domain>
        <recommendedName>
            <fullName evidence="21">[Acyl-carrier-protein] malonyltransferase</fullName>
            <ecNumber evidence="21">2.3.1.39</ecNumber>
        </recommendedName>
    </domain>
    <domain>
        <recommendedName>
            <fullName evidence="21">S-acyl fatty acid synthase thioesterase</fullName>
            <ecNumber evidence="21">3.1.2.14</ecNumber>
        </recommendedName>
    </domain>
</protein>
<evidence type="ECO:0000256" key="12">
    <source>
        <dbReference type="ARBA" id="ARBA00023239"/>
    </source>
</evidence>
<comment type="catalytic activity">
    <reaction evidence="17 21">
        <text>(9Z)-octadecenoyl-[ACP] + H2O = (9Z)-octadecenoate + holo-[ACP] + H(+)</text>
        <dbReference type="Rhea" id="RHEA:15057"/>
        <dbReference type="Rhea" id="RHEA-COMP:9685"/>
        <dbReference type="Rhea" id="RHEA-COMP:9924"/>
        <dbReference type="ChEBI" id="CHEBI:15377"/>
        <dbReference type="ChEBI" id="CHEBI:15378"/>
        <dbReference type="ChEBI" id="CHEBI:30823"/>
        <dbReference type="ChEBI" id="CHEBI:64479"/>
        <dbReference type="ChEBI" id="CHEBI:78783"/>
        <dbReference type="EC" id="3.1.2.14"/>
    </reaction>
</comment>
<dbReference type="GO" id="GO:0016297">
    <property type="term" value="F:fatty acyl-[ACP] hydrolase activity"/>
    <property type="evidence" value="ECO:0007669"/>
    <property type="project" value="UniProtKB-EC"/>
</dbReference>
<keyword evidence="5 21" id="KW-0378">Hydrolase</keyword>
<dbReference type="Proteomes" id="UP000095728">
    <property type="component" value="Unassembled WGS sequence"/>
</dbReference>
<organism evidence="24 25">
    <name type="scientific">Hanseniaspora osmophila</name>
    <dbReference type="NCBI Taxonomy" id="56408"/>
    <lineage>
        <taxon>Eukaryota</taxon>
        <taxon>Fungi</taxon>
        <taxon>Dikarya</taxon>
        <taxon>Ascomycota</taxon>
        <taxon>Saccharomycotina</taxon>
        <taxon>Saccharomycetes</taxon>
        <taxon>Saccharomycodales</taxon>
        <taxon>Saccharomycodaceae</taxon>
        <taxon>Hanseniaspora</taxon>
    </lineage>
</organism>
<evidence type="ECO:0000256" key="4">
    <source>
        <dbReference type="ARBA" id="ARBA00022679"/>
    </source>
</evidence>
<dbReference type="Gene3D" id="6.20.240.10">
    <property type="match status" value="1"/>
</dbReference>
<keyword evidence="3 21" id="KW-0444">Lipid biosynthesis</keyword>
<evidence type="ECO:0000256" key="13">
    <source>
        <dbReference type="ARBA" id="ARBA00023268"/>
    </source>
</evidence>
<dbReference type="FunFam" id="3.40.366.10:FF:000007">
    <property type="entry name" value="Fatty acid synthase beta subunit dehydratase"/>
    <property type="match status" value="1"/>
</dbReference>
<keyword evidence="9 21" id="KW-0520">NAD</keyword>
<dbReference type="FunFam" id="3.40.366.10:FF:000003">
    <property type="entry name" value="Fatty acid synthase subunit beta dehydratase"/>
    <property type="match status" value="1"/>
</dbReference>
<dbReference type="Pfam" id="PF01575">
    <property type="entry name" value="MaoC_dehydratas"/>
    <property type="match status" value="1"/>
</dbReference>
<dbReference type="PANTHER" id="PTHR10982">
    <property type="entry name" value="MALONYL COA-ACYL CARRIER PROTEIN TRANSACYLASE"/>
    <property type="match status" value="1"/>
</dbReference>
<evidence type="ECO:0000256" key="9">
    <source>
        <dbReference type="ARBA" id="ARBA00023027"/>
    </source>
</evidence>
<dbReference type="GO" id="GO:0019171">
    <property type="term" value="F:(3R)-hydroxyacyl-[acyl-carrier-protein] dehydratase activity"/>
    <property type="evidence" value="ECO:0007669"/>
    <property type="project" value="UniProtKB-EC"/>
</dbReference>
<sequence>MSNRLLTLQYDNIEYSLNIPTSLYLVSTQLKDQFAKSELPIGVDITEEHLNDNEPQTEIELLGKFIGYLAALSGPVSNKTSSEDDDSILTILKIAINDFDNNFTNDLDIHCLTSNLISEERTNLVKGKELIKNYLNGKILVSSNDFGVKSSLFNPTSSSSSSSSNSAPTNTTDIVAIFGGQGNTDNYFDELRELYSIYKNIIKDEIKFVDETIQELSGKLENFNKIFTQGFEILKWLENPKETPNNEYLLSIPVSCPVIGIIQLLNYALTCKLLNYTPGDLKHHLKGATGHSQGLVTAVAIAESNSWESFQKSMKNAISLLFFIGCRCNEVYPNTSLPPSISQDSVENGEGEPSPMLSISNLSQKQVQDLINKTNSHLPKEKNIVISLINGARNLVVSGPPQSLYGLNLALRKLKVPSGLDQNRIPYSERKLKFTNRFLPVTSPFHSHLLEPAMPLIEKDLIDNKIEFNAKDLSIPVYDTYTGDDLRSLTSENLGIRLALLITKLPVNWELATQFPKCSHILDFGPGGASGLGVLTHRNKEGTGCRVILAGSFDVNPEDDYGFKQELFHYNDKSGVKFADNWLTEYHPKLAKCSKTGKVFVDTKLSKLLGRAPLIVPGMTPTTVSPDFVASTINAGYTIELAGGGYFSPAGMTAAIDKIVSQIQKGYSFGINLIYVNPAMLQWGIPLIQTLRAKGYPIQSLTIGAGVPSLEVATEYITTLGLRFLGLKPGSIDAVSQVINIAKNHPDFPIVLQWTGGRGGGHHSFEDFHQPMLQMYSKIRKYPNIHLIAGSGFGSAEETYPYLTGKWSTAFNYPQMPFDGVLFGSRVMVAKEAETSLAAKQLIVDCEGIEDSQWEQTYKKPTGGIVTVRSEMGEPIHKIATRGVMFWKEMDDTIFNLPKNKLEGALEAKKSYIISKLNADFQKPWFATVNGVVRDITDMTYEEVANRLLELLFLKKSGKWSDVTLRNMTGDFLRRIEERFTKTKAVSYLQSFSALEGNPQAIFDKIFAAYPEAKLQFLNAQDVDYFLSLCTRPAQKPVPFVPILDKRFEFFFKKDSLWQSENLETVVDEDVQRTCILHGPVSAKYSTKVNQPIKEIMDEIHDGHVAKLLKDYYENDVSKVPVVEYFGGEDPAEVDYNYSTDAAQGDKLRYVATAATAATKAKQQEWFRLLAGTTKNWRHAFFSVEHIVQDKFFEKNPAKKIFDPASVASEEQLVVEIENPTESAKTVISLLEKVQGTLKTTATLKLAEGTTDVIEFNLLENRTLDNSPAALTLLYKYHPEDGYSPIHEVMENRNQRIKELYWKLWLPGQVDLDFDVHAPIQGGEVKVCANDILDFTHAIGNNCEDFVSRSGRKMLAPMDFAIVLGWRSIVKAIFPNSVDGDLLKLVHMSNGYKMLPGAKPIQEGDVIATSALVKSVVNQPTGKVVEVVGTLTRDNKPVMEVSSKFFYRGTYQDFENTFERIVESPYKLIVKSPKDVAVLQSKEWFELNDETVDLLNKTLIFELETEVTYKDQNIYNTIATKGKICMELPTKELVQIGEINYSAGQSHGNPVIDYLSRNGSTLEEKVAFENEIPITVQETQSPSTNESYARVSGDLNPIHVSRHFAQYADLPGTITHGMFSSAAVRSLVETWAADNVSSRVRGYQCDFTGMVLPNTVLTTTIKHVGMINGRKLIKFDTKNEKDESVLTGEAEVEQPVSTFVFTGQGSQEQGMGMDLYAKSDVARQVWDRADNHFKKTYGFSILEIVRSNPNELTIYFGGEKGKKIKENYTSMIFETIVDGKLVSEKIFKTIDAETNSFTFKSPTGLLSATQFTQPALTLMEKAAFEDLKAKGLIPSDAAFAGHSLGEYAALASLADVMSIESLVEVVFYRGMTMQVAVPRDIHGRSNYGMIAVNPGRVSPTFTQEALQFVVSIVDKRTGWLVEIVNYNVENQQYVAAGDLRALDTLGNVLNFIKLQKIDIAKLQEQMSLEKVEEHLNEIIDEVSKKSTAKPQPIELERGFATIPLRGISVPFHSSYLRSGVKPFKNFLKKNIVKENVKVDRLIGKYIPNLTAKPFEITKEYFQDVYDLTHSEKIKEILDNWEKYQG</sequence>
<dbReference type="PANTHER" id="PTHR10982:SF21">
    <property type="entry name" value="FATTY ACID SYNTHASE SUBUNIT BETA"/>
    <property type="match status" value="1"/>
</dbReference>
<dbReference type="InterPro" id="IPR039569">
    <property type="entry name" value="FAS1-like_DH_region"/>
</dbReference>
<name>A0A1E5RIJ3_9ASCO</name>
<dbReference type="Gene3D" id="1.20.1050.120">
    <property type="match status" value="1"/>
</dbReference>
<evidence type="ECO:0000256" key="16">
    <source>
        <dbReference type="ARBA" id="ARBA00048462"/>
    </source>
</evidence>
<keyword evidence="12 21" id="KW-0456">Lyase</keyword>
<keyword evidence="4 21" id="KW-0808">Transferase</keyword>
<dbReference type="InParanoid" id="A0A1E5RIJ3"/>
<dbReference type="Gene3D" id="3.20.20.70">
    <property type="entry name" value="Aldolase class I"/>
    <property type="match status" value="2"/>
</dbReference>
<evidence type="ECO:0000256" key="8">
    <source>
        <dbReference type="ARBA" id="ARBA00023002"/>
    </source>
</evidence>
<dbReference type="InterPro" id="IPR002539">
    <property type="entry name" value="MaoC-like_dom"/>
</dbReference>
<dbReference type="FunFam" id="3.40.366.10:FF:000006">
    <property type="entry name" value="Fatty acid synthase beta subunit dehydratase"/>
    <property type="match status" value="1"/>
</dbReference>
<dbReference type="InterPro" id="IPR016035">
    <property type="entry name" value="Acyl_Trfase/lysoPLipase"/>
</dbReference>
<dbReference type="Pfam" id="PF08354">
    <property type="entry name" value="Fas1-AflB-like_hel"/>
    <property type="match status" value="1"/>
</dbReference>
<dbReference type="SUPFAM" id="SSF52151">
    <property type="entry name" value="FabD/lysophospholipase-like"/>
    <property type="match status" value="2"/>
</dbReference>
<feature type="active site" description="For malonyltransferase activity" evidence="22">
    <location>
        <position position="1843"/>
    </location>
</feature>
<dbReference type="InterPro" id="IPR013565">
    <property type="entry name" value="Fas1/AflB-like_central"/>
</dbReference>
<evidence type="ECO:0000256" key="21">
    <source>
        <dbReference type="PIRNR" id="PIRNR005562"/>
    </source>
</evidence>
<dbReference type="EC" id="2.3.1.38" evidence="21"/>
<dbReference type="FunFam" id="3.30.70.2430:FF:000001">
    <property type="entry name" value="Fatty acid synthase subunit beta"/>
    <property type="match status" value="1"/>
</dbReference>
<comment type="subunit">
    <text evidence="14 21">[Alpha(6)beta(6)] hexamers of two multifunctional subunits (alpha and beta).</text>
</comment>
<evidence type="ECO:0000256" key="19">
    <source>
        <dbReference type="ARBA" id="ARBA00048835"/>
    </source>
</evidence>
<dbReference type="InterPro" id="IPR040883">
    <property type="entry name" value="FAS_meander"/>
</dbReference>
<reference evidence="25" key="1">
    <citation type="journal article" date="2016" name="Genome Announc.">
        <title>Genome sequences of three species of Hanseniaspora isolated from spontaneous wine fermentations.</title>
        <authorList>
            <person name="Sternes P.R."/>
            <person name="Lee D."/>
            <person name="Kutyna D.R."/>
            <person name="Borneman A.R."/>
        </authorList>
    </citation>
    <scope>NUCLEOTIDE SEQUENCE [LARGE SCALE GENOMIC DNA]</scope>
    <source>
        <strain evidence="25">AWRI3579</strain>
    </source>
</reference>
<dbReference type="SUPFAM" id="SSF54637">
    <property type="entry name" value="Thioesterase/thiol ester dehydrase-isomerase"/>
    <property type="match status" value="2"/>
</dbReference>
<dbReference type="Gene3D" id="6.10.60.10">
    <property type="match status" value="1"/>
</dbReference>
<dbReference type="SUPFAM" id="SSF51412">
    <property type="entry name" value="Inosine monophosphate dehydrogenase (IMPDH)"/>
    <property type="match status" value="1"/>
</dbReference>
<dbReference type="InterPro" id="IPR001227">
    <property type="entry name" value="Ac_transferase_dom_sf"/>
</dbReference>
<dbReference type="Gene3D" id="3.10.129.10">
    <property type="entry name" value="Hotdog Thioesterase"/>
    <property type="match status" value="2"/>
</dbReference>
<dbReference type="FunFam" id="3.20.20.70:FF:000078">
    <property type="entry name" value="Fatty acid synthase beta subunit dehydratase"/>
    <property type="match status" value="1"/>
</dbReference>
<feature type="domain" description="Malonyl-CoA:ACP transacylase (MAT)" evidence="23">
    <location>
        <begin position="1700"/>
        <end position="2019"/>
    </location>
</feature>
<comment type="catalytic activity">
    <reaction evidence="1 21">
        <text>a (3R)-hydroxyacyl-[ACP] = a (2E)-enoyl-[ACP] + H2O</text>
        <dbReference type="Rhea" id="RHEA:13097"/>
        <dbReference type="Rhea" id="RHEA-COMP:9925"/>
        <dbReference type="Rhea" id="RHEA-COMP:9945"/>
        <dbReference type="ChEBI" id="CHEBI:15377"/>
        <dbReference type="ChEBI" id="CHEBI:78784"/>
        <dbReference type="ChEBI" id="CHEBI:78827"/>
        <dbReference type="EC" id="4.2.1.59"/>
    </reaction>
</comment>
<evidence type="ECO:0000259" key="23">
    <source>
        <dbReference type="SMART" id="SM00827"/>
    </source>
</evidence>
<dbReference type="EC" id="2.3.1.39" evidence="21"/>
<dbReference type="EC" id="2.3.1.86" evidence="21"/>
<dbReference type="Gene3D" id="6.10.140.1400">
    <property type="match status" value="1"/>
</dbReference>
<evidence type="ECO:0000256" key="10">
    <source>
        <dbReference type="ARBA" id="ARBA00023098"/>
    </source>
</evidence>
<dbReference type="PIRSF" id="PIRSF005562">
    <property type="entry name" value="FAS_yeast_beta"/>
    <property type="match status" value="1"/>
</dbReference>
<evidence type="ECO:0000256" key="14">
    <source>
        <dbReference type="ARBA" id="ARBA00033756"/>
    </source>
</evidence>
<proteinExistence type="inferred from homology"/>
<dbReference type="Pfam" id="PF17828">
    <property type="entry name" value="FAS_N"/>
    <property type="match status" value="1"/>
</dbReference>
<evidence type="ECO:0000256" key="20">
    <source>
        <dbReference type="ARBA" id="ARBA00058855"/>
    </source>
</evidence>
<dbReference type="GO" id="GO:0004312">
    <property type="term" value="F:fatty acid synthase activity"/>
    <property type="evidence" value="ECO:0007669"/>
    <property type="project" value="InterPro"/>
</dbReference>
<dbReference type="GO" id="GO:0004314">
    <property type="term" value="F:[acyl-carrier-protein] S-malonyltransferase activity"/>
    <property type="evidence" value="ECO:0007669"/>
    <property type="project" value="UniProtKB-EC"/>
</dbReference>
<dbReference type="OrthoDB" id="5417908at2759"/>
<evidence type="ECO:0000256" key="6">
    <source>
        <dbReference type="ARBA" id="ARBA00022832"/>
    </source>
</evidence>
<dbReference type="Gene3D" id="3.30.70.2430">
    <property type="match status" value="1"/>
</dbReference>
<dbReference type="Gene3D" id="6.10.250.1850">
    <property type="match status" value="1"/>
</dbReference>
<keyword evidence="11 21" id="KW-0275">Fatty acid biosynthesis</keyword>
<dbReference type="EMBL" id="LPNM01000006">
    <property type="protein sequence ID" value="OEJ86403.1"/>
    <property type="molecule type" value="Genomic_DNA"/>
</dbReference>
<evidence type="ECO:0000256" key="1">
    <source>
        <dbReference type="ARBA" id="ARBA00001055"/>
    </source>
</evidence>
<dbReference type="InterPro" id="IPR050830">
    <property type="entry name" value="Fungal_FAS"/>
</dbReference>
<comment type="caution">
    <text evidence="24">The sequence shown here is derived from an EMBL/GenBank/DDBJ whole genome shotgun (WGS) entry which is preliminary data.</text>
</comment>
<dbReference type="Pfam" id="PF16073">
    <property type="entry name" value="SAT"/>
    <property type="match status" value="1"/>
</dbReference>
<keyword evidence="8 21" id="KW-0560">Oxidoreductase</keyword>
<dbReference type="EC" id="4.2.1.59" evidence="21"/>
<dbReference type="Pfam" id="PF13452">
    <property type="entry name" value="FAS1_DH_region"/>
    <property type="match status" value="1"/>
</dbReference>
<evidence type="ECO:0000256" key="3">
    <source>
        <dbReference type="ARBA" id="ARBA00022516"/>
    </source>
</evidence>
<comment type="function">
    <text evidence="20 21">Fatty acid synthetase catalyzes the formation of long-chain fatty acids from acetyl-CoA, malonyl-CoA and NADPH. The beta subunit contains domains for: [acyl-carrier-protein] acetyltransferase and malonyltransferase, S-acyl fatty acid synthase thioesterase, enoyl-[acyl-carrier-protein] reductase, and 3-hydroxypalmitoyl-[acyl-carrier-protein] dehydratase.</text>
</comment>
<dbReference type="GO" id="GO:0004313">
    <property type="term" value="F:[acyl-carrier-protein] S-acetyltransferase activity"/>
    <property type="evidence" value="ECO:0007669"/>
    <property type="project" value="UniProtKB-EC"/>
</dbReference>
<dbReference type="Gene3D" id="1.20.930.70">
    <property type="match status" value="1"/>
</dbReference>
<dbReference type="InterPro" id="IPR029069">
    <property type="entry name" value="HotDog_dom_sf"/>
</dbReference>
<dbReference type="InterPro" id="IPR016452">
    <property type="entry name" value="Fas1/AflB-like"/>
</dbReference>
<dbReference type="InterPro" id="IPR032088">
    <property type="entry name" value="SAT"/>
</dbReference>